<dbReference type="RefSeq" id="WP_089320711.1">
    <property type="nucleotide sequence ID" value="NZ_FZOQ01000019.1"/>
</dbReference>
<accession>A0A239IZD0</accession>
<dbReference type="EMBL" id="FZOQ01000019">
    <property type="protein sequence ID" value="SNS98919.1"/>
    <property type="molecule type" value="Genomic_DNA"/>
</dbReference>
<proteinExistence type="predicted"/>
<name>A0A239IZD0_9BACT</name>
<sequence length="340" mass="39399">MIERDRERIERDYELTKYLKQLPEQESAKFLVKRVRELGVEEEYTNEEIKHLCSAASECVIDAVREYVAPFLLAYVLPSEIRERITSAQLDSLKWYTLINLTGYEGSDEVLFGRLDRFVEKFTVKVTNRWFQHFQDSITDADIRDALMYINEGMFRIEVKEDEYNALEEGVPDELLRTKNFISRCLKYLERKDHYTSAACIELNRFAPEDTAKGSITISSSGTSSICGTSGINEQPPICLSDYLIGEGADIYQRLQEEYWGTKPTRQVYMIMALKGFEVIKKNCESELSDFHKALLNSFGGSWSREAYRKHFERMSKGTSSKEEAKISAEGRIIRNFMKS</sequence>
<organism evidence="1 2">
    <name type="scientific">Pontibacter ummariensis</name>
    <dbReference type="NCBI Taxonomy" id="1610492"/>
    <lineage>
        <taxon>Bacteria</taxon>
        <taxon>Pseudomonadati</taxon>
        <taxon>Bacteroidota</taxon>
        <taxon>Cytophagia</taxon>
        <taxon>Cytophagales</taxon>
        <taxon>Hymenobacteraceae</taxon>
        <taxon>Pontibacter</taxon>
    </lineage>
</organism>
<reference evidence="2" key="1">
    <citation type="submission" date="2017-06" db="EMBL/GenBank/DDBJ databases">
        <authorList>
            <person name="Varghese N."/>
            <person name="Submissions S."/>
        </authorList>
    </citation>
    <scope>NUCLEOTIDE SEQUENCE [LARGE SCALE GENOMIC DNA]</scope>
    <source>
        <strain evidence="2">NKM1</strain>
    </source>
</reference>
<dbReference type="AlphaFoldDB" id="A0A239IZD0"/>
<evidence type="ECO:0000313" key="1">
    <source>
        <dbReference type="EMBL" id="SNS98919.1"/>
    </source>
</evidence>
<protein>
    <submittedName>
        <fullName evidence="1">Uncharacterized protein</fullName>
    </submittedName>
</protein>
<keyword evidence="2" id="KW-1185">Reference proteome</keyword>
<evidence type="ECO:0000313" key="2">
    <source>
        <dbReference type="Proteomes" id="UP000198432"/>
    </source>
</evidence>
<dbReference type="Proteomes" id="UP000198432">
    <property type="component" value="Unassembled WGS sequence"/>
</dbReference>
<gene>
    <name evidence="1" type="ORF">SAMN06296052_11990</name>
</gene>